<feature type="region of interest" description="Disordered" evidence="1">
    <location>
        <begin position="548"/>
        <end position="594"/>
    </location>
</feature>
<reference evidence="2" key="1">
    <citation type="submission" date="2020-06" db="EMBL/GenBank/DDBJ databases">
        <authorList>
            <consortium name="Plant Systems Biology data submission"/>
        </authorList>
    </citation>
    <scope>NUCLEOTIDE SEQUENCE</scope>
    <source>
        <strain evidence="2">D6</strain>
    </source>
</reference>
<feature type="compositionally biased region" description="Basic and acidic residues" evidence="1">
    <location>
        <begin position="460"/>
        <end position="469"/>
    </location>
</feature>
<feature type="region of interest" description="Disordered" evidence="1">
    <location>
        <begin position="620"/>
        <end position="660"/>
    </location>
</feature>
<dbReference type="EMBL" id="CAICTM010000372">
    <property type="protein sequence ID" value="CAB9509066.1"/>
    <property type="molecule type" value="Genomic_DNA"/>
</dbReference>
<dbReference type="AlphaFoldDB" id="A0A9N8HCA7"/>
<protein>
    <submittedName>
        <fullName evidence="2">Uncharacterized protein</fullName>
    </submittedName>
</protein>
<evidence type="ECO:0000313" key="3">
    <source>
        <dbReference type="Proteomes" id="UP001153069"/>
    </source>
</evidence>
<feature type="compositionally biased region" description="Basic and acidic residues" evidence="1">
    <location>
        <begin position="320"/>
        <end position="331"/>
    </location>
</feature>
<evidence type="ECO:0000313" key="2">
    <source>
        <dbReference type="EMBL" id="CAB9509066.1"/>
    </source>
</evidence>
<comment type="caution">
    <text evidence="2">The sequence shown here is derived from an EMBL/GenBank/DDBJ whole genome shotgun (WGS) entry which is preliminary data.</text>
</comment>
<keyword evidence="3" id="KW-1185">Reference proteome</keyword>
<accession>A0A9N8HCA7</accession>
<dbReference type="Proteomes" id="UP001153069">
    <property type="component" value="Unassembled WGS sequence"/>
</dbReference>
<organism evidence="2 3">
    <name type="scientific">Seminavis robusta</name>
    <dbReference type="NCBI Taxonomy" id="568900"/>
    <lineage>
        <taxon>Eukaryota</taxon>
        <taxon>Sar</taxon>
        <taxon>Stramenopiles</taxon>
        <taxon>Ochrophyta</taxon>
        <taxon>Bacillariophyta</taxon>
        <taxon>Bacillariophyceae</taxon>
        <taxon>Bacillariophycidae</taxon>
        <taxon>Naviculales</taxon>
        <taxon>Naviculaceae</taxon>
        <taxon>Seminavis</taxon>
    </lineage>
</organism>
<feature type="compositionally biased region" description="Basic and acidic residues" evidence="1">
    <location>
        <begin position="236"/>
        <end position="256"/>
    </location>
</feature>
<feature type="compositionally biased region" description="Polar residues" evidence="1">
    <location>
        <begin position="418"/>
        <end position="437"/>
    </location>
</feature>
<feature type="region of interest" description="Disordered" evidence="1">
    <location>
        <begin position="171"/>
        <end position="259"/>
    </location>
</feature>
<name>A0A9N8HCA7_9STRA</name>
<sequence length="923" mass="104839">MALGVHEETKQIYLRFQGGCPELGDEERFEELTGGLSIRQENAEEVFLYFCIFSGIATRCEELRYTALTGKLASSVPSKTQRIRDKRRALARQRYNTGRRLEMKIIQGTASREELEEYKEVTGETDVSHLEQMDPELFKEKNRLCGFRLRGTATEEELKRYEELKKLTSMKHLRQQKATACSGSDSDSEDESDNESKSNQNGVASSPPEIQIQKQSDANQHEKEGKARRKRNTVFRLRDKILRGDATPHDKEEYRRLSSGADPSVLEQVDPVLYKEKKKLSWTKSQGTATPRDLERYEELKVLTRLHENTGTGKCSKKQRQLEDADQEGKLKASRKNRIANIREKIIRRTATPEDKDRYRELTGGRDPSYLERIDPELFKEKIRLADRRRKGTATAQDLERYEEVKALTCVRLPTQATDANHQQATDTNQASATVGNSRAESSKKKRKRPSDATQDEEEARLRRNLESRLRKKILRGNATPQEKEQYKEVKGTTDISYLERVDPELYKEKNRILSRRRCGTATTEDLERYEELKVLTSVSLQQQKSMIYKNSSHPTGSAVTPPSGKHKRKASGAVDPADEDDGQTDAPTTKDSFLRPRKRRINYNYDNVDEEFDEPFICAEDLPPPERVDTDPEVSDSSNTDDDGGASDSDHSGDNRHNGRNLHIYANVYDSETTDADADSLGAHSIRQGSRSSRTPPLAYAAIPNSAREEEESTRAVQEALRTHVDTTFAGWAGARVPTRRSSPPRVATNMLTARSDNDDASHASEVRSSAGALSPLMSAARTIVTPQSQNMPLTIRFCRGDLGQNWFVDIRTRARRDKLVRTVFNADATTRRLRKLSSEEKAALRRGTKEVVMDYVNWKTNHVYRTFMADNLAQFSTLDLHEEIERDELGKIVEGAASPVLMHVYVRDIFGDDEGSVDMFL</sequence>
<feature type="region of interest" description="Disordered" evidence="1">
    <location>
        <begin position="418"/>
        <end position="490"/>
    </location>
</feature>
<proteinExistence type="predicted"/>
<evidence type="ECO:0000256" key="1">
    <source>
        <dbReference type="SAM" id="MobiDB-lite"/>
    </source>
</evidence>
<feature type="compositionally biased region" description="Polar residues" evidence="1">
    <location>
        <begin position="548"/>
        <end position="561"/>
    </location>
</feature>
<feature type="compositionally biased region" description="Basic and acidic residues" evidence="1">
    <location>
        <begin position="649"/>
        <end position="658"/>
    </location>
</feature>
<feature type="compositionally biased region" description="Acidic residues" evidence="1">
    <location>
        <begin position="632"/>
        <end position="646"/>
    </location>
</feature>
<gene>
    <name evidence="2" type="ORF">SEMRO_373_G129100.1</name>
</gene>
<feature type="region of interest" description="Disordered" evidence="1">
    <location>
        <begin position="311"/>
        <end position="333"/>
    </location>
</feature>